<evidence type="ECO:0008006" key="3">
    <source>
        <dbReference type="Google" id="ProtNLM"/>
    </source>
</evidence>
<dbReference type="OrthoDB" id="4946632at2"/>
<dbReference type="SUPFAM" id="SSF54427">
    <property type="entry name" value="NTF2-like"/>
    <property type="match status" value="1"/>
</dbReference>
<dbReference type="EMBL" id="NPBY01000055">
    <property type="protein sequence ID" value="PAD74511.1"/>
    <property type="molecule type" value="Genomic_DNA"/>
</dbReference>
<gene>
    <name evidence="1" type="ORF">CHH67_17605</name>
</gene>
<dbReference type="AlphaFoldDB" id="A0A268EN15"/>
<reference evidence="1 2" key="1">
    <citation type="submission" date="2017-07" db="EMBL/GenBank/DDBJ databases">
        <title>Isolation and whole genome analysis of endospore-forming bacteria from heroin.</title>
        <authorList>
            <person name="Kalinowski J."/>
            <person name="Ahrens B."/>
            <person name="Al-Dilaimi A."/>
            <person name="Winkler A."/>
            <person name="Wibberg D."/>
            <person name="Schleenbecker U."/>
            <person name="Ruckert C."/>
            <person name="Wolfel R."/>
            <person name="Grass G."/>
        </authorList>
    </citation>
    <scope>NUCLEOTIDE SEQUENCE [LARGE SCALE GENOMIC DNA]</scope>
    <source>
        <strain evidence="1 2">7537-G1</strain>
    </source>
</reference>
<organism evidence="1 2">
    <name type="scientific">Paenibacillus campinasensis</name>
    <dbReference type="NCBI Taxonomy" id="66347"/>
    <lineage>
        <taxon>Bacteria</taxon>
        <taxon>Bacillati</taxon>
        <taxon>Bacillota</taxon>
        <taxon>Bacilli</taxon>
        <taxon>Bacillales</taxon>
        <taxon>Paenibacillaceae</taxon>
        <taxon>Paenibacillus</taxon>
    </lineage>
</organism>
<accession>A0A268EN15</accession>
<comment type="caution">
    <text evidence="1">The sequence shown here is derived from an EMBL/GenBank/DDBJ whole genome shotgun (WGS) entry which is preliminary data.</text>
</comment>
<evidence type="ECO:0000313" key="2">
    <source>
        <dbReference type="Proteomes" id="UP000215596"/>
    </source>
</evidence>
<dbReference type="RefSeq" id="WP_095266517.1">
    <property type="nucleotide sequence ID" value="NZ_NPBY01000055.1"/>
</dbReference>
<sequence>MNLITKEAVDRFTIMHDQYISDWHEAMATGDTTALDRMAKAYYVAFFDNPSAKPLFFNAEESWKGMQDSVNQLLGDHKNFDHRVIRLKDNEQAVVFYDLSITYRDNKVAQFFTIENWQFIDGNWLIQSEIQQRII</sequence>
<dbReference type="InterPro" id="IPR032710">
    <property type="entry name" value="NTF2-like_dom_sf"/>
</dbReference>
<name>A0A268EN15_9BACL</name>
<dbReference type="Proteomes" id="UP000215596">
    <property type="component" value="Unassembled WGS sequence"/>
</dbReference>
<proteinExistence type="predicted"/>
<protein>
    <recommendedName>
        <fullName evidence="3">Nuclear transport factor 2 family protein</fullName>
    </recommendedName>
</protein>
<evidence type="ECO:0000313" key="1">
    <source>
        <dbReference type="EMBL" id="PAD74511.1"/>
    </source>
</evidence>